<dbReference type="Gene3D" id="3.30.450.20">
    <property type="entry name" value="PAS domain"/>
    <property type="match status" value="1"/>
</dbReference>
<evidence type="ECO:0000259" key="1">
    <source>
        <dbReference type="Pfam" id="PF01814"/>
    </source>
</evidence>
<accession>A0AAP9HDX1</accession>
<dbReference type="GO" id="GO:0005886">
    <property type="term" value="C:plasma membrane"/>
    <property type="evidence" value="ECO:0007669"/>
    <property type="project" value="TreeGrafter"/>
</dbReference>
<dbReference type="RefSeq" id="WP_004634169.1">
    <property type="nucleotide sequence ID" value="NZ_CP046314.1"/>
</dbReference>
<dbReference type="Pfam" id="PF13596">
    <property type="entry name" value="PAS_10"/>
    <property type="match status" value="1"/>
</dbReference>
<dbReference type="Proteomes" id="UP000425411">
    <property type="component" value="Chromosome"/>
</dbReference>
<evidence type="ECO:0000313" key="3">
    <source>
        <dbReference type="EMBL" id="QGS09181.1"/>
    </source>
</evidence>
<evidence type="ECO:0000313" key="4">
    <source>
        <dbReference type="Proteomes" id="UP000425411"/>
    </source>
</evidence>
<dbReference type="InterPro" id="IPR035965">
    <property type="entry name" value="PAS-like_dom_sf"/>
</dbReference>
<dbReference type="AlphaFoldDB" id="A0AAP9HDX1"/>
<feature type="domain" description="Hemerythrin-like" evidence="1">
    <location>
        <begin position="88"/>
        <end position="220"/>
    </location>
</feature>
<dbReference type="PANTHER" id="PTHR39966:SF3">
    <property type="entry name" value="DUF438 DOMAIN-CONTAINING PROTEIN"/>
    <property type="match status" value="1"/>
</dbReference>
<dbReference type="InterPro" id="IPR007380">
    <property type="entry name" value="DUF438"/>
</dbReference>
<gene>
    <name evidence="3" type="ORF">FOC49_04510</name>
</gene>
<dbReference type="EMBL" id="CP046314">
    <property type="protein sequence ID" value="QGS09181.1"/>
    <property type="molecule type" value="Genomic_DNA"/>
</dbReference>
<dbReference type="Gene3D" id="1.20.120.520">
    <property type="entry name" value="nmb1532 protein domain like"/>
    <property type="match status" value="1"/>
</dbReference>
<dbReference type="Pfam" id="PF04282">
    <property type="entry name" value="DUF438"/>
    <property type="match status" value="1"/>
</dbReference>
<evidence type="ECO:0000259" key="2">
    <source>
        <dbReference type="Pfam" id="PF04282"/>
    </source>
</evidence>
<keyword evidence="4" id="KW-1185">Reference proteome</keyword>
<dbReference type="Pfam" id="PF01814">
    <property type="entry name" value="Hemerythrin"/>
    <property type="match status" value="1"/>
</dbReference>
<protein>
    <submittedName>
        <fullName evidence="3">DUF438 domain-containing protein</fullName>
    </submittedName>
</protein>
<dbReference type="SUPFAM" id="SSF55785">
    <property type="entry name" value="PYP-like sensor domain (PAS domain)"/>
    <property type="match status" value="1"/>
</dbReference>
<dbReference type="PANTHER" id="PTHR39966">
    <property type="entry name" value="BLL2471 PROTEIN-RELATED"/>
    <property type="match status" value="1"/>
</dbReference>
<name>A0AAP9HDX1_9BACL</name>
<sequence length="441" mass="51756">MAEKRIEVLKDILLRLHNGESAENVQEEFDKHFTGVSAIEISLMEHELMNSNSGVTFEDVMKLCNVHANLFKGAIKDVEVTDSEHPGHPVQVFKQENLAFRAAIIRIRRILDNYKNVEDEETQGAVLKGLNRQLNLLGTFDIHYKRKEELMFPLMERYGHTAPPKVMWGVDDEIRDLFKEVLNEVQKLPNADILEIKEKFEIFVKEFEEMIFKEEAILLMILLETFNQDDWLTIAHDSAIYGYAIITPTEEWIPHREDFEQNADNVDAEETVQDELTKVIKTSEGEFTISFKPNKKEEIINRDSQQKFGEGYLSVEQANLILNHLPLEITFVNKDDIFQYYNRQIGEEEMIFPRVPSQIGRNVELCHPPKYFEKVKIIMQNLREGKKDKYEMWFKSESREKFVHITYAAVRNEKGEFEGVLEYVQDIKPYRDIDTDLNREL</sequence>
<dbReference type="InterPro" id="IPR012312">
    <property type="entry name" value="Hemerythrin-like"/>
</dbReference>
<feature type="domain" description="DUF438" evidence="2">
    <location>
        <begin position="9"/>
        <end position="76"/>
    </location>
</feature>
<reference evidence="3 4" key="1">
    <citation type="submission" date="2019-11" db="EMBL/GenBank/DDBJ databases">
        <title>FDA dAtabase for Regulatory Grade micrObial Sequences (FDA-ARGOS): Supporting development and validation of Infectious Disease Dx tests.</title>
        <authorList>
            <person name="Turner S."/>
            <person name="Byrd R."/>
            <person name="Tallon L."/>
            <person name="Sadzewicz L."/>
            <person name="Vavikolanu K."/>
            <person name="Mehta A."/>
            <person name="Aluvathingal J."/>
            <person name="Nadendla S."/>
            <person name="Myers T."/>
            <person name="Yan Y."/>
            <person name="Sichtig H."/>
        </authorList>
    </citation>
    <scope>NUCLEOTIDE SEQUENCE [LARGE SCALE GENOMIC DNA]</scope>
    <source>
        <strain evidence="3 4">FDAARGOS_741</strain>
    </source>
</reference>
<proteinExistence type="predicted"/>
<organism evidence="3 4">
    <name type="scientific">Gemella morbillorum</name>
    <dbReference type="NCBI Taxonomy" id="29391"/>
    <lineage>
        <taxon>Bacteria</taxon>
        <taxon>Bacillati</taxon>
        <taxon>Bacillota</taxon>
        <taxon>Bacilli</taxon>
        <taxon>Bacillales</taxon>
        <taxon>Gemellaceae</taxon>
        <taxon>Gemella</taxon>
    </lineage>
</organism>